<evidence type="ECO:0000256" key="1">
    <source>
        <dbReference type="SAM" id="Phobius"/>
    </source>
</evidence>
<protein>
    <submittedName>
        <fullName evidence="2">Uncharacterized protein</fullName>
    </submittedName>
</protein>
<reference evidence="2" key="1">
    <citation type="submission" date="2019-08" db="EMBL/GenBank/DDBJ databases">
        <authorList>
            <person name="Kucharzyk K."/>
            <person name="Murdoch R.W."/>
            <person name="Higgins S."/>
            <person name="Loffler F."/>
        </authorList>
    </citation>
    <scope>NUCLEOTIDE SEQUENCE</scope>
</reference>
<proteinExistence type="predicted"/>
<keyword evidence="1" id="KW-0472">Membrane</keyword>
<feature type="transmembrane region" description="Helical" evidence="1">
    <location>
        <begin position="56"/>
        <end position="78"/>
    </location>
</feature>
<accession>A0A644VN43</accession>
<comment type="caution">
    <text evidence="2">The sequence shown here is derived from an EMBL/GenBank/DDBJ whole genome shotgun (WGS) entry which is preliminary data.</text>
</comment>
<dbReference type="EMBL" id="VSSQ01000368">
    <property type="protein sequence ID" value="MPL92725.1"/>
    <property type="molecule type" value="Genomic_DNA"/>
</dbReference>
<gene>
    <name evidence="2" type="ORF">SDC9_38838</name>
</gene>
<sequence length="412" mass="48400">MFLAKTIKFARTALNKLFWFIVIALYLALFYIFYFPETTISGIHFTNPFYEFIQQFPGWIYFVFCFIVVSVSFIFIFIARSLYFTIKRERETAQRKRYYKFFSYILTNYFLSDYFNTEARKRRLFRKVKPYLKKRSQLTSFIEAHLKIQETLAMDLSGELLHLIDRLQLMKKIESFLYQGEFDDKILAVKIISYLRINSSDEQIMKLARSKNVALRTEAYAALIRLMKNDEYLLHFIGEKFELSMLDINVIVNSVLKNQKINIDYKALLSFKNINKNKLGLILAKYRYSSNTENTALITGFIGNSDPGIRLLAWDALLSVISINETADLIIERFENETEEIKLLILQKSEIITDSRISAFLSEAIYRQPLLVKIETLRILFKSDINLLAKFDGVTDDELAKAYKEVSCVFIN</sequence>
<feature type="transmembrane region" description="Helical" evidence="1">
    <location>
        <begin position="98"/>
        <end position="115"/>
    </location>
</feature>
<feature type="transmembrane region" description="Helical" evidence="1">
    <location>
        <begin position="17"/>
        <end position="36"/>
    </location>
</feature>
<evidence type="ECO:0000313" key="2">
    <source>
        <dbReference type="EMBL" id="MPL92725.1"/>
    </source>
</evidence>
<name>A0A644VN43_9ZZZZ</name>
<organism evidence="2">
    <name type="scientific">bioreactor metagenome</name>
    <dbReference type="NCBI Taxonomy" id="1076179"/>
    <lineage>
        <taxon>unclassified sequences</taxon>
        <taxon>metagenomes</taxon>
        <taxon>ecological metagenomes</taxon>
    </lineage>
</organism>
<keyword evidence="1" id="KW-0812">Transmembrane</keyword>
<dbReference type="AlphaFoldDB" id="A0A644VN43"/>
<keyword evidence="1" id="KW-1133">Transmembrane helix</keyword>